<dbReference type="EMBL" id="RRYP01001919">
    <property type="protein sequence ID" value="TNV85331.1"/>
    <property type="molecule type" value="Genomic_DNA"/>
</dbReference>
<evidence type="ECO:0000313" key="3">
    <source>
        <dbReference type="Proteomes" id="UP000785679"/>
    </source>
</evidence>
<gene>
    <name evidence="2" type="ORF">FGO68_gene7305</name>
</gene>
<evidence type="ECO:0000256" key="1">
    <source>
        <dbReference type="SAM" id="SignalP"/>
    </source>
</evidence>
<organism evidence="2 3">
    <name type="scientific">Halteria grandinella</name>
    <dbReference type="NCBI Taxonomy" id="5974"/>
    <lineage>
        <taxon>Eukaryota</taxon>
        <taxon>Sar</taxon>
        <taxon>Alveolata</taxon>
        <taxon>Ciliophora</taxon>
        <taxon>Intramacronucleata</taxon>
        <taxon>Spirotrichea</taxon>
        <taxon>Stichotrichia</taxon>
        <taxon>Sporadotrichida</taxon>
        <taxon>Halteriidae</taxon>
        <taxon>Halteria</taxon>
    </lineage>
</organism>
<dbReference type="Gene3D" id="2.60.120.200">
    <property type="match status" value="1"/>
</dbReference>
<sequence>MIPFLIILTLTLITAKQLLYQDAPLADFHFTPANTRSDNRGNPYTRASFYRIYHGYFQANAQYSENQPDTILDIGMVFDGDQILTAGQQQEQGMPQIGSGWVMWVYVAHIDGNHTIICSKGDTSLCLMFNESTFYVEIWNTTLSEAVTLEGMVPQLGWQVLTLNIFNETNITAFRVYSMADNFYTFNSTQPHRLKHFQWSNNPKLITIGAKLTINTTSDHLIGILNQFQFYQDPLALSQIHDQGSFKCQPYCNLCKTSMIPRCIQQTESLVLGYWDFSQNTQNTRNSQNSRNFRYTPILSDRSIYGNELNALSVDDQWTEPVWDPIWVHQQGLYFDAGKSAGGRVGVGVSSLTVEMWVKIHLPTLNGQIFDFGSGEFTLQVNGLQQFIALINKIPHKTNFTILPNTWLFIVSSIAKINTFQSKISFSTLFISKEAPNSPWEEVSLEYLTKLNSLTIQRFRPKLCITSVQRKTVPQPIQFAILKTRHLTKIFATSPYQLAHLTPTFFIPPASHATPSAEPATVPPNSTASPAPTTFTWISTRVALLALTNVVMDCQSQMSVMMATW</sequence>
<evidence type="ECO:0000313" key="2">
    <source>
        <dbReference type="EMBL" id="TNV85331.1"/>
    </source>
</evidence>
<dbReference type="SUPFAM" id="SSF49899">
    <property type="entry name" value="Concanavalin A-like lectins/glucanases"/>
    <property type="match status" value="1"/>
</dbReference>
<reference evidence="2" key="1">
    <citation type="submission" date="2019-06" db="EMBL/GenBank/DDBJ databases">
        <authorList>
            <person name="Zheng W."/>
        </authorList>
    </citation>
    <scope>NUCLEOTIDE SEQUENCE</scope>
    <source>
        <strain evidence="2">QDHG01</strain>
    </source>
</reference>
<dbReference type="OrthoDB" id="300641at2759"/>
<keyword evidence="3" id="KW-1185">Reference proteome</keyword>
<feature type="signal peptide" evidence="1">
    <location>
        <begin position="1"/>
        <end position="15"/>
    </location>
</feature>
<keyword evidence="1" id="KW-0732">Signal</keyword>
<feature type="chain" id="PRO_5035296787" evidence="1">
    <location>
        <begin position="16"/>
        <end position="565"/>
    </location>
</feature>
<comment type="caution">
    <text evidence="2">The sequence shown here is derived from an EMBL/GenBank/DDBJ whole genome shotgun (WGS) entry which is preliminary data.</text>
</comment>
<dbReference type="InterPro" id="IPR013320">
    <property type="entry name" value="ConA-like_dom_sf"/>
</dbReference>
<accession>A0A8J8P489</accession>
<dbReference type="Proteomes" id="UP000785679">
    <property type="component" value="Unassembled WGS sequence"/>
</dbReference>
<protein>
    <submittedName>
        <fullName evidence="2">Uncharacterized protein</fullName>
    </submittedName>
</protein>
<dbReference type="AlphaFoldDB" id="A0A8J8P489"/>
<proteinExistence type="predicted"/>
<name>A0A8J8P489_HALGN</name>